<accession>A0AAE0LLK7</accession>
<evidence type="ECO:0000256" key="1">
    <source>
        <dbReference type="SAM" id="MobiDB-lite"/>
    </source>
</evidence>
<gene>
    <name evidence="2" type="ORF">CYMTET_3224</name>
</gene>
<dbReference type="Proteomes" id="UP001190700">
    <property type="component" value="Unassembled WGS sequence"/>
</dbReference>
<name>A0AAE0LLK7_9CHLO</name>
<feature type="region of interest" description="Disordered" evidence="1">
    <location>
        <begin position="405"/>
        <end position="427"/>
    </location>
</feature>
<keyword evidence="3" id="KW-1185">Reference proteome</keyword>
<comment type="caution">
    <text evidence="2">The sequence shown here is derived from an EMBL/GenBank/DDBJ whole genome shotgun (WGS) entry which is preliminary data.</text>
</comment>
<dbReference type="AlphaFoldDB" id="A0AAE0LLK7"/>
<proteinExistence type="predicted"/>
<feature type="region of interest" description="Disordered" evidence="1">
    <location>
        <begin position="510"/>
        <end position="533"/>
    </location>
</feature>
<sequence>MMKAAIEGLLGLHLDGDTKRTHPLGSRESCVFGGKLAAFLAVIEAQQRGALHLHGCLFGCAIAGIILEKIAEDPDLASRAGKVLDSIVQAHLPKWAHYEVHERRARTDPADRAAPRLALHDSPLPFDPYVPPIAPPRNPPAPHYLAAATTPLDSSPFDVRWGRVAASANRHDRHTFTCRKPPNGRYGCRLCMPQALHPEPTGPSELLVVGPGEGGGGLTVDDEGITRFNVTVAETIAPREKRDPATPYIDEPLVQPDERVIVWEPRRPENDDTFMTAFNRAFTAVSGGNTAMYMLGSAEQAKAAGYYMFKYMVKDPFEPAITLSCLYEATKSVAQRPSVAENAGTEVRTAQHLIQRTLNNMTGAQEIGVEQGASFLLGMPSVPTSERFWYVHVWAAVKAFASERSEGSEPAAIDESVGVEEESDDDCADEGIQDGMDSDNVIPDYGEAEVINQAQPVQGDAGATVYRGIDSEPVPVSQHTHYLYRGVDLAYLNLVEYGALVDVIRQPKKPEDEEMLEPSSLRGEPDNHQDGPIVDMAASRRGRPVNGVFNFHPDHPLHDTHVQRIRSKFKCPILAGGPPPRYPGPRLVGNKAWMKKAEKYSSYMLALIKPWDISEWLACIDSGDNPRILKGP</sequence>
<protein>
    <recommendedName>
        <fullName evidence="4">Helitron helicase-like domain-containing protein</fullName>
    </recommendedName>
</protein>
<reference evidence="2 3" key="1">
    <citation type="journal article" date="2015" name="Genome Biol. Evol.">
        <title>Comparative Genomics of a Bacterivorous Green Alga Reveals Evolutionary Causalities and Consequences of Phago-Mixotrophic Mode of Nutrition.</title>
        <authorList>
            <person name="Burns J.A."/>
            <person name="Paasch A."/>
            <person name="Narechania A."/>
            <person name="Kim E."/>
        </authorList>
    </citation>
    <scope>NUCLEOTIDE SEQUENCE [LARGE SCALE GENOMIC DNA]</scope>
    <source>
        <strain evidence="2 3">PLY_AMNH</strain>
    </source>
</reference>
<organism evidence="2 3">
    <name type="scientific">Cymbomonas tetramitiformis</name>
    <dbReference type="NCBI Taxonomy" id="36881"/>
    <lineage>
        <taxon>Eukaryota</taxon>
        <taxon>Viridiplantae</taxon>
        <taxon>Chlorophyta</taxon>
        <taxon>Pyramimonadophyceae</taxon>
        <taxon>Pyramimonadales</taxon>
        <taxon>Pyramimonadaceae</taxon>
        <taxon>Cymbomonas</taxon>
    </lineage>
</organism>
<evidence type="ECO:0008006" key="4">
    <source>
        <dbReference type="Google" id="ProtNLM"/>
    </source>
</evidence>
<evidence type="ECO:0000313" key="2">
    <source>
        <dbReference type="EMBL" id="KAK3289325.1"/>
    </source>
</evidence>
<evidence type="ECO:0000313" key="3">
    <source>
        <dbReference type="Proteomes" id="UP001190700"/>
    </source>
</evidence>
<dbReference type="EMBL" id="LGRX02000167">
    <property type="protein sequence ID" value="KAK3289325.1"/>
    <property type="molecule type" value="Genomic_DNA"/>
</dbReference>
<feature type="compositionally biased region" description="Acidic residues" evidence="1">
    <location>
        <begin position="417"/>
        <end position="427"/>
    </location>
</feature>